<evidence type="ECO:0000256" key="7">
    <source>
        <dbReference type="ARBA" id="ARBA00023244"/>
    </source>
</evidence>
<dbReference type="GO" id="GO:0042286">
    <property type="term" value="F:glutamate-1-semialdehyde 2,1-aminomutase activity"/>
    <property type="evidence" value="ECO:0007669"/>
    <property type="project" value="UniProtKB-UniRule"/>
</dbReference>
<dbReference type="Gene3D" id="3.90.1150.10">
    <property type="entry name" value="Aspartate Aminotransferase, domain 1"/>
    <property type="match status" value="1"/>
</dbReference>
<keyword evidence="5 8" id="KW-0663">Pyridoxal phosphate</keyword>
<dbReference type="CDD" id="cd00610">
    <property type="entry name" value="OAT_like"/>
    <property type="match status" value="1"/>
</dbReference>
<dbReference type="GO" id="GO:0008483">
    <property type="term" value="F:transaminase activity"/>
    <property type="evidence" value="ECO:0007669"/>
    <property type="project" value="InterPro"/>
</dbReference>
<comment type="subcellular location">
    <subcellularLocation>
        <location evidence="8">Cytoplasm</location>
    </subcellularLocation>
</comment>
<dbReference type="Pfam" id="PF00202">
    <property type="entry name" value="Aminotran_3"/>
    <property type="match status" value="1"/>
</dbReference>
<dbReference type="FunFam" id="3.40.640.10:FF:000021">
    <property type="entry name" value="Glutamate-1-semialdehyde 2,1-aminomutase"/>
    <property type="match status" value="1"/>
</dbReference>
<protein>
    <recommendedName>
        <fullName evidence="8">Glutamate-1-semialdehyde 2,1-aminomutase</fullName>
        <shortName evidence="8">GSA</shortName>
        <ecNumber evidence="8">5.4.3.8</ecNumber>
    </recommendedName>
    <alternativeName>
        <fullName evidence="8">Glutamate-1-semialdehyde aminotransferase</fullName>
        <shortName evidence="8">GSA-AT</shortName>
    </alternativeName>
</protein>
<dbReference type="UniPathway" id="UPA00251">
    <property type="reaction ID" value="UER00317"/>
</dbReference>
<dbReference type="NCBIfam" id="NF000818">
    <property type="entry name" value="PRK00062.1"/>
    <property type="match status" value="1"/>
</dbReference>
<sequence length="425" mass="46593">MNLKKSEELYQKAKDVLPGGVSSPVRAIKPYPFYTDSAYGSKIKDIDGNEYIDYCMGYGPNIFGHSNPIIRKAIVDQLNKGWLFGTPIENEFKLADKITDYYPSIDMLRFVSTGTEATMSALRTARGFTGKNKFIKIEGGFHGAHDSVLVKAGSGATTLGKPDSLGVPEKSTAHTLQVPFNDIESMTEIVESHKDDLAAVIMEPVMGNIGPILPHKGYLSEVRKLTQENDIVLIFDEVITGFRLSMGGAQEYYGITPDMTTLGKVIGGGLPIGVFGGKREIMEMVSPSGDIYQAGTFSGSPSVMAAGLAVIEQLEKENIHKKLNSRGDELRSGLRDIVDDTGLDYSVSGIASMFKIFFGDSPANYQDSLKCDKSEYVQFFRRMLENGIFLPPSQFETNFLSTAHTDSDIEKTIRAYESNLKGSLE</sequence>
<accession>F7XP43</accession>
<dbReference type="InterPro" id="IPR015421">
    <property type="entry name" value="PyrdxlP-dep_Trfase_major"/>
</dbReference>
<dbReference type="NCBIfam" id="TIGR00713">
    <property type="entry name" value="hemL"/>
    <property type="match status" value="1"/>
</dbReference>
<dbReference type="HAMAP" id="MF_00375">
    <property type="entry name" value="HemL_aminotrans_3"/>
    <property type="match status" value="1"/>
</dbReference>
<evidence type="ECO:0000313" key="10">
    <source>
        <dbReference type="Proteomes" id="UP000006622"/>
    </source>
</evidence>
<keyword evidence="8" id="KW-0963">Cytoplasm</keyword>
<dbReference type="InterPro" id="IPR005814">
    <property type="entry name" value="Aminotrans_3"/>
</dbReference>
<dbReference type="GO" id="GO:0006782">
    <property type="term" value="P:protoporphyrinogen IX biosynthetic process"/>
    <property type="evidence" value="ECO:0007669"/>
    <property type="project" value="UniProtKB-UniRule"/>
</dbReference>
<keyword evidence="6 8" id="KW-0413">Isomerase</keyword>
<dbReference type="PANTHER" id="PTHR43713:SF3">
    <property type="entry name" value="GLUTAMATE-1-SEMIALDEHYDE 2,1-AMINOMUTASE 1, CHLOROPLASTIC-RELATED"/>
    <property type="match status" value="1"/>
</dbReference>
<keyword evidence="10" id="KW-1185">Reference proteome</keyword>
<dbReference type="HOGENOM" id="CLU_016922_1_5_2"/>
<evidence type="ECO:0000256" key="8">
    <source>
        <dbReference type="HAMAP-Rule" id="MF_00375"/>
    </source>
</evidence>
<dbReference type="InterPro" id="IPR004639">
    <property type="entry name" value="4pyrrol_synth_GluAld_NH2Trfase"/>
</dbReference>
<dbReference type="InterPro" id="IPR015424">
    <property type="entry name" value="PyrdxlP-dep_Trfase"/>
</dbReference>
<dbReference type="Gene3D" id="3.40.640.10">
    <property type="entry name" value="Type I PLP-dependent aspartate aminotransferase-like (Major domain)"/>
    <property type="match status" value="1"/>
</dbReference>
<evidence type="ECO:0000256" key="3">
    <source>
        <dbReference type="ARBA" id="ARBA00004819"/>
    </source>
</evidence>
<comment type="similarity">
    <text evidence="4 8">Belongs to the class-III pyridoxal-phosphate-dependent aminotransferase family. HemL subfamily.</text>
</comment>
<evidence type="ECO:0000256" key="5">
    <source>
        <dbReference type="ARBA" id="ARBA00022898"/>
    </source>
</evidence>
<dbReference type="InterPro" id="IPR015422">
    <property type="entry name" value="PyrdxlP-dep_Trfase_small"/>
</dbReference>
<dbReference type="SUPFAM" id="SSF53383">
    <property type="entry name" value="PLP-dependent transferases"/>
    <property type="match status" value="1"/>
</dbReference>
<dbReference type="GO" id="GO:0005737">
    <property type="term" value="C:cytoplasm"/>
    <property type="evidence" value="ECO:0007669"/>
    <property type="project" value="UniProtKB-SubCell"/>
</dbReference>
<organism evidence="9 10">
    <name type="scientific">Methanosalsum zhilinae (strain DSM 4017 / NBRC 107636 / OCM 62 / WeN5)</name>
    <name type="common">Methanohalophilus zhilinae</name>
    <dbReference type="NCBI Taxonomy" id="679901"/>
    <lineage>
        <taxon>Archaea</taxon>
        <taxon>Methanobacteriati</taxon>
        <taxon>Methanobacteriota</taxon>
        <taxon>Stenosarchaea group</taxon>
        <taxon>Methanomicrobia</taxon>
        <taxon>Methanosarcinales</taxon>
        <taxon>Methanosarcinaceae</taxon>
        <taxon>Methanosalsum</taxon>
    </lineage>
</organism>
<gene>
    <name evidence="8" type="primary">hemL</name>
    <name evidence="9" type="ordered locus">Mzhil_1496</name>
</gene>
<dbReference type="GO" id="GO:0030170">
    <property type="term" value="F:pyridoxal phosphate binding"/>
    <property type="evidence" value="ECO:0007669"/>
    <property type="project" value="InterPro"/>
</dbReference>
<dbReference type="STRING" id="679901.Mzhil_1496"/>
<dbReference type="EC" id="5.4.3.8" evidence="8"/>
<comment type="catalytic activity">
    <reaction evidence="1 8">
        <text>(S)-4-amino-5-oxopentanoate = 5-aminolevulinate</text>
        <dbReference type="Rhea" id="RHEA:14265"/>
        <dbReference type="ChEBI" id="CHEBI:57501"/>
        <dbReference type="ChEBI" id="CHEBI:356416"/>
        <dbReference type="EC" id="5.4.3.8"/>
    </reaction>
</comment>
<reference evidence="9" key="1">
    <citation type="submission" date="2010-07" db="EMBL/GenBank/DDBJ databases">
        <title>The complete genome of Methanosalsum zhilinae DSM 4017.</title>
        <authorList>
            <consortium name="US DOE Joint Genome Institute (JGI-PGF)"/>
            <person name="Lucas S."/>
            <person name="Copeland A."/>
            <person name="Lapidus A."/>
            <person name="Glavina del Rio T."/>
            <person name="Dalin E."/>
            <person name="Tice H."/>
            <person name="Bruce D."/>
            <person name="Goodwin L."/>
            <person name="Pitluck S."/>
            <person name="Kyrpides N."/>
            <person name="Mavromatis K."/>
            <person name="Ovchinnikova G."/>
            <person name="Daligault H."/>
            <person name="Detter J.C."/>
            <person name="Han C."/>
            <person name="Tapia R."/>
            <person name="Larimer F."/>
            <person name="Land M."/>
            <person name="Hauser L."/>
            <person name="Markowitz V."/>
            <person name="Cheng J.-F."/>
            <person name="Hugenholtz P."/>
            <person name="Woyke T."/>
            <person name="Wu D."/>
            <person name="Spring S."/>
            <person name="Schueler E."/>
            <person name="Brambilla E."/>
            <person name="Klenk H.-P."/>
            <person name="Eisen J.A."/>
        </authorList>
    </citation>
    <scope>NUCLEOTIDE SEQUENCE</scope>
    <source>
        <strain evidence="9">DSM 4017</strain>
    </source>
</reference>
<dbReference type="InterPro" id="IPR049704">
    <property type="entry name" value="Aminotrans_3_PPA_site"/>
</dbReference>
<keyword evidence="7 8" id="KW-0627">Porphyrin biosynthesis</keyword>
<dbReference type="GeneID" id="10823133"/>
<evidence type="ECO:0000256" key="6">
    <source>
        <dbReference type="ARBA" id="ARBA00023235"/>
    </source>
</evidence>
<dbReference type="AlphaFoldDB" id="F7XP43"/>
<evidence type="ECO:0000256" key="1">
    <source>
        <dbReference type="ARBA" id="ARBA00001579"/>
    </source>
</evidence>
<evidence type="ECO:0000313" key="9">
    <source>
        <dbReference type="EMBL" id="AEH61335.1"/>
    </source>
</evidence>
<dbReference type="RefSeq" id="WP_013898772.1">
    <property type="nucleotide sequence ID" value="NC_015676.1"/>
</dbReference>
<feature type="modified residue" description="N6-(pyridoxal phosphate)lysine" evidence="8">
    <location>
        <position position="264"/>
    </location>
</feature>
<evidence type="ECO:0000256" key="4">
    <source>
        <dbReference type="ARBA" id="ARBA00008981"/>
    </source>
</evidence>
<comment type="pathway">
    <text evidence="3 8">Porphyrin-containing compound metabolism; protoporphyrin-IX biosynthesis; 5-aminolevulinate from L-glutamyl-tRNA(Glu): step 2/2.</text>
</comment>
<dbReference type="EMBL" id="CP002101">
    <property type="protein sequence ID" value="AEH61335.1"/>
    <property type="molecule type" value="Genomic_DNA"/>
</dbReference>
<dbReference type="OrthoDB" id="6524at2157"/>
<proteinExistence type="inferred from homology"/>
<dbReference type="PROSITE" id="PS00600">
    <property type="entry name" value="AA_TRANSFER_CLASS_3"/>
    <property type="match status" value="1"/>
</dbReference>
<dbReference type="PANTHER" id="PTHR43713">
    <property type="entry name" value="GLUTAMATE-1-SEMIALDEHYDE 2,1-AMINOMUTASE"/>
    <property type="match status" value="1"/>
</dbReference>
<comment type="cofactor">
    <cofactor evidence="2 8">
        <name>pyridoxal 5'-phosphate</name>
        <dbReference type="ChEBI" id="CHEBI:597326"/>
    </cofactor>
</comment>
<dbReference type="KEGG" id="mzh:Mzhil_1496"/>
<name>F7XP43_METZD</name>
<evidence type="ECO:0000256" key="2">
    <source>
        <dbReference type="ARBA" id="ARBA00001933"/>
    </source>
</evidence>
<dbReference type="Proteomes" id="UP000006622">
    <property type="component" value="Chromosome"/>
</dbReference>